<dbReference type="EMBL" id="JAIWYP010000007">
    <property type="protein sequence ID" value="KAH3796461.1"/>
    <property type="molecule type" value="Genomic_DNA"/>
</dbReference>
<accession>A0A9D4J1N3</accession>
<sequence length="58" mass="6480">MNYSCIFKCYRRTQRKPPSTCPVGTHMNSHVLGEGIEPMSQGVPKYATRPPNLANTVD</sequence>
<keyword evidence="3" id="KW-1185">Reference proteome</keyword>
<feature type="region of interest" description="Disordered" evidence="1">
    <location>
        <begin position="36"/>
        <end position="58"/>
    </location>
</feature>
<name>A0A9D4J1N3_DREPO</name>
<reference evidence="2" key="1">
    <citation type="journal article" date="2019" name="bioRxiv">
        <title>The Genome of the Zebra Mussel, Dreissena polymorpha: A Resource for Invasive Species Research.</title>
        <authorList>
            <person name="McCartney M.A."/>
            <person name="Auch B."/>
            <person name="Kono T."/>
            <person name="Mallez S."/>
            <person name="Zhang Y."/>
            <person name="Obille A."/>
            <person name="Becker A."/>
            <person name="Abrahante J.E."/>
            <person name="Garbe J."/>
            <person name="Badalamenti J.P."/>
            <person name="Herman A."/>
            <person name="Mangelson H."/>
            <person name="Liachko I."/>
            <person name="Sullivan S."/>
            <person name="Sone E.D."/>
            <person name="Koren S."/>
            <person name="Silverstein K.A.T."/>
            <person name="Beckman K.B."/>
            <person name="Gohl D.M."/>
        </authorList>
    </citation>
    <scope>NUCLEOTIDE SEQUENCE</scope>
    <source>
        <strain evidence="2">Duluth1</strain>
        <tissue evidence="2">Whole animal</tissue>
    </source>
</reference>
<proteinExistence type="predicted"/>
<dbReference type="Proteomes" id="UP000828390">
    <property type="component" value="Unassembled WGS sequence"/>
</dbReference>
<evidence type="ECO:0000313" key="3">
    <source>
        <dbReference type="Proteomes" id="UP000828390"/>
    </source>
</evidence>
<organism evidence="2 3">
    <name type="scientific">Dreissena polymorpha</name>
    <name type="common">Zebra mussel</name>
    <name type="synonym">Mytilus polymorpha</name>
    <dbReference type="NCBI Taxonomy" id="45954"/>
    <lineage>
        <taxon>Eukaryota</taxon>
        <taxon>Metazoa</taxon>
        <taxon>Spiralia</taxon>
        <taxon>Lophotrochozoa</taxon>
        <taxon>Mollusca</taxon>
        <taxon>Bivalvia</taxon>
        <taxon>Autobranchia</taxon>
        <taxon>Heteroconchia</taxon>
        <taxon>Euheterodonta</taxon>
        <taxon>Imparidentia</taxon>
        <taxon>Neoheterodontei</taxon>
        <taxon>Myida</taxon>
        <taxon>Dreissenoidea</taxon>
        <taxon>Dreissenidae</taxon>
        <taxon>Dreissena</taxon>
    </lineage>
</organism>
<protein>
    <submittedName>
        <fullName evidence="2">Uncharacterized protein</fullName>
    </submittedName>
</protein>
<evidence type="ECO:0000256" key="1">
    <source>
        <dbReference type="SAM" id="MobiDB-lite"/>
    </source>
</evidence>
<evidence type="ECO:0000313" key="2">
    <source>
        <dbReference type="EMBL" id="KAH3796461.1"/>
    </source>
</evidence>
<reference evidence="2" key="2">
    <citation type="submission" date="2020-11" db="EMBL/GenBank/DDBJ databases">
        <authorList>
            <person name="McCartney M.A."/>
            <person name="Auch B."/>
            <person name="Kono T."/>
            <person name="Mallez S."/>
            <person name="Becker A."/>
            <person name="Gohl D.M."/>
            <person name="Silverstein K.A.T."/>
            <person name="Koren S."/>
            <person name="Bechman K.B."/>
            <person name="Herman A."/>
            <person name="Abrahante J.E."/>
            <person name="Garbe J."/>
        </authorList>
    </citation>
    <scope>NUCLEOTIDE SEQUENCE</scope>
    <source>
        <strain evidence="2">Duluth1</strain>
        <tissue evidence="2">Whole animal</tissue>
    </source>
</reference>
<gene>
    <name evidence="2" type="ORF">DPMN_150029</name>
</gene>
<dbReference type="AlphaFoldDB" id="A0A9D4J1N3"/>
<comment type="caution">
    <text evidence="2">The sequence shown here is derived from an EMBL/GenBank/DDBJ whole genome shotgun (WGS) entry which is preliminary data.</text>
</comment>